<dbReference type="GO" id="GO:0005737">
    <property type="term" value="C:cytoplasm"/>
    <property type="evidence" value="ECO:0007669"/>
    <property type="project" value="UniProtKB-SubCell"/>
</dbReference>
<proteinExistence type="predicted"/>
<evidence type="ECO:0000313" key="8">
    <source>
        <dbReference type="EMBL" id="VDL98088.1"/>
    </source>
</evidence>
<evidence type="ECO:0000259" key="7">
    <source>
        <dbReference type="PROSITE" id="PS50002"/>
    </source>
</evidence>
<dbReference type="Gene3D" id="1.20.58.60">
    <property type="match status" value="3"/>
</dbReference>
<evidence type="ECO:0000256" key="5">
    <source>
        <dbReference type="PROSITE-ProRule" id="PRU00192"/>
    </source>
</evidence>
<comment type="subcellular location">
    <subcellularLocation>
        <location evidence="1">Cytoplasm</location>
    </subcellularLocation>
</comment>
<accession>A0A183T5F5</accession>
<keyword evidence="2 5" id="KW-0728">SH3 domain</keyword>
<dbReference type="InterPro" id="IPR036028">
    <property type="entry name" value="SH3-like_dom_sf"/>
</dbReference>
<reference evidence="10" key="1">
    <citation type="submission" date="2016-06" db="UniProtKB">
        <authorList>
            <consortium name="WormBaseParasite"/>
        </authorList>
    </citation>
    <scope>IDENTIFICATION</scope>
</reference>
<evidence type="ECO:0000256" key="4">
    <source>
        <dbReference type="ARBA" id="ARBA00022553"/>
    </source>
</evidence>
<evidence type="ECO:0000256" key="2">
    <source>
        <dbReference type="ARBA" id="ARBA00022443"/>
    </source>
</evidence>
<dbReference type="Gene3D" id="2.30.30.40">
    <property type="entry name" value="SH3 Domains"/>
    <property type="match status" value="1"/>
</dbReference>
<keyword evidence="3" id="KW-0963">Cytoplasm</keyword>
<dbReference type="WBParaSite" id="SSLN_0001214801-mRNA-1">
    <property type="protein sequence ID" value="SSLN_0001214801-mRNA-1"/>
    <property type="gene ID" value="SSLN_0001214801"/>
</dbReference>
<keyword evidence="4" id="KW-0597">Phosphoprotein</keyword>
<dbReference type="OrthoDB" id="6081500at2759"/>
<dbReference type="PROSITE" id="PS50002">
    <property type="entry name" value="SH3"/>
    <property type="match status" value="1"/>
</dbReference>
<keyword evidence="9" id="KW-1185">Reference proteome</keyword>
<evidence type="ECO:0000313" key="10">
    <source>
        <dbReference type="WBParaSite" id="SSLN_0001214801-mRNA-1"/>
    </source>
</evidence>
<reference evidence="8 9" key="2">
    <citation type="submission" date="2018-11" db="EMBL/GenBank/DDBJ databases">
        <authorList>
            <consortium name="Pathogen Informatics"/>
        </authorList>
    </citation>
    <scope>NUCLEOTIDE SEQUENCE [LARGE SCALE GENOMIC DNA]</scope>
    <source>
        <strain evidence="8 9">NST_G2</strain>
    </source>
</reference>
<dbReference type="PANTHER" id="PTHR11915">
    <property type="entry name" value="SPECTRIN/FILAMIN RELATED CYTOSKELETAL PROTEIN"/>
    <property type="match status" value="1"/>
</dbReference>
<dbReference type="SMART" id="SM00150">
    <property type="entry name" value="SPEC"/>
    <property type="match status" value="1"/>
</dbReference>
<dbReference type="AlphaFoldDB" id="A0A183T5F5"/>
<dbReference type="InterPro" id="IPR018159">
    <property type="entry name" value="Spectrin/alpha-actinin"/>
</dbReference>
<organism evidence="10">
    <name type="scientific">Schistocephalus solidus</name>
    <name type="common">Tapeworm</name>
    <dbReference type="NCBI Taxonomy" id="70667"/>
    <lineage>
        <taxon>Eukaryota</taxon>
        <taxon>Metazoa</taxon>
        <taxon>Spiralia</taxon>
        <taxon>Lophotrochozoa</taxon>
        <taxon>Platyhelminthes</taxon>
        <taxon>Cestoda</taxon>
        <taxon>Eucestoda</taxon>
        <taxon>Diphyllobothriidea</taxon>
        <taxon>Diphyllobothriidae</taxon>
        <taxon>Schistocephalus</taxon>
    </lineage>
</organism>
<name>A0A183T5F5_SCHSO</name>
<dbReference type="EMBL" id="UYSU01036740">
    <property type="protein sequence ID" value="VDL98088.1"/>
    <property type="molecule type" value="Genomic_DNA"/>
</dbReference>
<gene>
    <name evidence="8" type="ORF">SSLN_LOCUS11703</name>
</gene>
<evidence type="ECO:0000313" key="9">
    <source>
        <dbReference type="Proteomes" id="UP000275846"/>
    </source>
</evidence>
<sequence>MSNEADKERESDMDRSDKSIQLWNDVAASGRERKARLEAMSASYSISAGLAQELNWVSEKLQFLEKTRQQARDTRTARDLQLAQRLCKNHLTLSNEVDGHTYLWEDIKRAADQLLFSRPVGPSRHDQQADSRGTIKRQLDATTAAWAQLRSEMAKRKSDLDECLESAQFYADADEATRWIREKVTLIKTTGILTKPLDSRNDLDRALKCCGVNSSATMLNSELLKRHSEEVDANGASSDSSIESAPGKKESGHTEGSAVVIKDYRSKDPAGRDISVSKGDVSDLIPTVAVIECTNNEWWHVCKTTNGIGREGFVPASRLRLTQAPVLRRDSSKKDALLAVKRGVSRGLSIRRSPSARNINELHFDRENIQLCEKSVMDAYNQLEDLANERGDCLQDTLAWHEFDHKCNILKQWIKEKRTLDEITATYPLLTEVEELADILTGKIPCKKRKIYKRNDGPLFYKNLSAKILKDVQDNIVILLLLLLVALQLLAELENEPQDQAGRGIQMELPTLEERVRELQVLADR</sequence>
<evidence type="ECO:0000256" key="1">
    <source>
        <dbReference type="ARBA" id="ARBA00004496"/>
    </source>
</evidence>
<protein>
    <submittedName>
        <fullName evidence="10">SH3 domain-containing protein</fullName>
    </submittedName>
</protein>
<feature type="region of interest" description="Disordered" evidence="6">
    <location>
        <begin position="229"/>
        <end position="258"/>
    </location>
</feature>
<dbReference type="SUPFAM" id="SSF46966">
    <property type="entry name" value="Spectrin repeat"/>
    <property type="match status" value="3"/>
</dbReference>
<evidence type="ECO:0000256" key="3">
    <source>
        <dbReference type="ARBA" id="ARBA00022490"/>
    </source>
</evidence>
<feature type="domain" description="SH3" evidence="7">
    <location>
        <begin position="253"/>
        <end position="324"/>
    </location>
</feature>
<dbReference type="STRING" id="70667.A0A183T5F5"/>
<dbReference type="Proteomes" id="UP000275846">
    <property type="component" value="Unassembled WGS sequence"/>
</dbReference>
<dbReference type="InterPro" id="IPR001452">
    <property type="entry name" value="SH3_domain"/>
</dbReference>
<evidence type="ECO:0000256" key="6">
    <source>
        <dbReference type="SAM" id="MobiDB-lite"/>
    </source>
</evidence>
<dbReference type="CDD" id="cd00176">
    <property type="entry name" value="SPEC"/>
    <property type="match status" value="1"/>
</dbReference>
<dbReference type="SUPFAM" id="SSF50044">
    <property type="entry name" value="SH3-domain"/>
    <property type="match status" value="1"/>
</dbReference>
<dbReference type="CDD" id="cd00174">
    <property type="entry name" value="SH3"/>
    <property type="match status" value="1"/>
</dbReference>